<organism evidence="9 10">
    <name type="scientific">Yersinia intermedia</name>
    <dbReference type="NCBI Taxonomy" id="631"/>
    <lineage>
        <taxon>Bacteria</taxon>
        <taxon>Pseudomonadati</taxon>
        <taxon>Pseudomonadota</taxon>
        <taxon>Gammaproteobacteria</taxon>
        <taxon>Enterobacterales</taxon>
        <taxon>Yersiniaceae</taxon>
        <taxon>Yersinia</taxon>
    </lineage>
</organism>
<keyword evidence="3" id="KW-1003">Cell membrane</keyword>
<evidence type="ECO:0000313" key="9">
    <source>
        <dbReference type="EMBL" id="CNG29631.1"/>
    </source>
</evidence>
<keyword evidence="4 7" id="KW-0812">Transmembrane</keyword>
<feature type="transmembrane region" description="Helical" evidence="7">
    <location>
        <begin position="97"/>
        <end position="119"/>
    </location>
</feature>
<feature type="transmembrane region" description="Helical" evidence="7">
    <location>
        <begin position="253"/>
        <end position="272"/>
    </location>
</feature>
<dbReference type="Pfam" id="PF00892">
    <property type="entry name" value="EamA"/>
    <property type="match status" value="2"/>
</dbReference>
<gene>
    <name evidence="9" type="ORF">ERS008530_03424</name>
</gene>
<feature type="transmembrane region" description="Helical" evidence="7">
    <location>
        <begin position="73"/>
        <end position="91"/>
    </location>
</feature>
<feature type="domain" description="EamA" evidence="8">
    <location>
        <begin position="160"/>
        <end position="295"/>
    </location>
</feature>
<dbReference type="Proteomes" id="UP000038750">
    <property type="component" value="Unassembled WGS sequence"/>
</dbReference>
<dbReference type="EMBL" id="CPZJ01000016">
    <property type="protein sequence ID" value="CNG29631.1"/>
    <property type="molecule type" value="Genomic_DNA"/>
</dbReference>
<evidence type="ECO:0000256" key="3">
    <source>
        <dbReference type="ARBA" id="ARBA00022475"/>
    </source>
</evidence>
<evidence type="ECO:0000259" key="8">
    <source>
        <dbReference type="Pfam" id="PF00892"/>
    </source>
</evidence>
<dbReference type="InterPro" id="IPR000620">
    <property type="entry name" value="EamA_dom"/>
</dbReference>
<evidence type="ECO:0000313" key="10">
    <source>
        <dbReference type="Proteomes" id="UP000038750"/>
    </source>
</evidence>
<protein>
    <submittedName>
        <fullName evidence="9">Putative DMT superfamily transporter inner membrane protein</fullName>
    </submittedName>
</protein>
<feature type="transmembrane region" description="Helical" evidence="7">
    <location>
        <begin position="223"/>
        <end position="241"/>
    </location>
</feature>
<evidence type="ECO:0000256" key="2">
    <source>
        <dbReference type="ARBA" id="ARBA00007362"/>
    </source>
</evidence>
<feature type="transmembrane region" description="Helical" evidence="7">
    <location>
        <begin position="38"/>
        <end position="61"/>
    </location>
</feature>
<dbReference type="Gene3D" id="1.10.3730.20">
    <property type="match status" value="1"/>
</dbReference>
<feature type="domain" description="EamA" evidence="8">
    <location>
        <begin position="10"/>
        <end position="143"/>
    </location>
</feature>
<evidence type="ECO:0000256" key="1">
    <source>
        <dbReference type="ARBA" id="ARBA00004651"/>
    </source>
</evidence>
<dbReference type="STRING" id="631.CH53_4294"/>
<sequence length="325" mass="34143">MTVTQKERMLGMVGVLIAAILWGTTGTAATFAPAVSAVAIGAVAMGFGGLLQAMIAAGSITRYIDKLLQQWRLLLIGVSAVAIYPLAFYASMHLAGVTVGTVISIGSAPLLSAFIEYGLEGQKLTVRWMLGAILGVAGMILLSMAESTGHDTLVQSSNVMFGVILGLLAGFTYALYSWAARRMMQQGLPSKTAMGAIFGLGGMLLMPVLFVTGAPLLASWSNAAVGIYMALVPMFIGYICYGYGLARITASMATTITLIEPVVAAILAVIIVGERLPVMGWVGIGLVVACLIFITVPLKHIPIVRIRVNNSLCGVKTIQRNSNRT</sequence>
<dbReference type="GO" id="GO:0016020">
    <property type="term" value="C:membrane"/>
    <property type="evidence" value="ECO:0007669"/>
    <property type="project" value="UniProtKB-SubCell"/>
</dbReference>
<dbReference type="AlphaFoldDB" id="A0A0T9MNB6"/>
<keyword evidence="6 7" id="KW-0472">Membrane</keyword>
<keyword evidence="5 7" id="KW-1133">Transmembrane helix</keyword>
<dbReference type="PANTHER" id="PTHR32322:SF2">
    <property type="entry name" value="EAMA DOMAIN-CONTAINING PROTEIN"/>
    <property type="match status" value="1"/>
</dbReference>
<name>A0A0T9MNB6_YERIN</name>
<comment type="similarity">
    <text evidence="2">Belongs to the EamA transporter family.</text>
</comment>
<evidence type="ECO:0000256" key="4">
    <source>
        <dbReference type="ARBA" id="ARBA00022692"/>
    </source>
</evidence>
<dbReference type="InterPro" id="IPR037185">
    <property type="entry name" value="EmrE-like"/>
</dbReference>
<dbReference type="PANTHER" id="PTHR32322">
    <property type="entry name" value="INNER MEMBRANE TRANSPORTER"/>
    <property type="match status" value="1"/>
</dbReference>
<dbReference type="eggNOG" id="COG0697">
    <property type="taxonomic scope" value="Bacteria"/>
</dbReference>
<dbReference type="RefSeq" id="WP_050074116.1">
    <property type="nucleotide sequence ID" value="NZ_CABHXU010000038.1"/>
</dbReference>
<accession>A0A0T9MNB6</accession>
<evidence type="ECO:0000256" key="5">
    <source>
        <dbReference type="ARBA" id="ARBA00022989"/>
    </source>
</evidence>
<dbReference type="SUPFAM" id="SSF103481">
    <property type="entry name" value="Multidrug resistance efflux transporter EmrE"/>
    <property type="match status" value="2"/>
</dbReference>
<feature type="transmembrane region" description="Helical" evidence="7">
    <location>
        <begin position="157"/>
        <end position="176"/>
    </location>
</feature>
<dbReference type="InterPro" id="IPR050638">
    <property type="entry name" value="AA-Vitamin_Transporters"/>
</dbReference>
<comment type="subcellular location">
    <subcellularLocation>
        <location evidence="1">Cell membrane</location>
        <topology evidence="1">Multi-pass membrane protein</topology>
    </subcellularLocation>
</comment>
<feature type="transmembrane region" description="Helical" evidence="7">
    <location>
        <begin position="197"/>
        <end position="217"/>
    </location>
</feature>
<feature type="transmembrane region" description="Helical" evidence="7">
    <location>
        <begin position="278"/>
        <end position="298"/>
    </location>
</feature>
<proteinExistence type="inferred from homology"/>
<reference evidence="9 10" key="1">
    <citation type="submission" date="2015-03" db="EMBL/GenBank/DDBJ databases">
        <authorList>
            <person name="Murphy D."/>
        </authorList>
    </citation>
    <scope>NUCLEOTIDE SEQUENCE [LARGE SCALE GENOMIC DNA]</scope>
    <source>
        <strain evidence="9 10">BR165/97</strain>
    </source>
</reference>
<feature type="transmembrane region" description="Helical" evidence="7">
    <location>
        <begin position="126"/>
        <end position="145"/>
    </location>
</feature>
<evidence type="ECO:0000256" key="7">
    <source>
        <dbReference type="SAM" id="Phobius"/>
    </source>
</evidence>
<evidence type="ECO:0000256" key="6">
    <source>
        <dbReference type="ARBA" id="ARBA00023136"/>
    </source>
</evidence>